<keyword evidence="4" id="KW-1185">Reference proteome</keyword>
<evidence type="ECO:0000259" key="2">
    <source>
        <dbReference type="Pfam" id="PF07790"/>
    </source>
</evidence>
<keyword evidence="1" id="KW-1133">Transmembrane helix</keyword>
<keyword evidence="1" id="KW-0812">Transmembrane</keyword>
<dbReference type="InterPro" id="IPR013373">
    <property type="entry name" value="Flagellin/pilin_N_arc"/>
</dbReference>
<evidence type="ECO:0000256" key="1">
    <source>
        <dbReference type="SAM" id="Phobius"/>
    </source>
</evidence>
<dbReference type="KEGG" id="manq:L1994_02805"/>
<evidence type="ECO:0000313" key="4">
    <source>
        <dbReference type="Proteomes" id="UP001218895"/>
    </source>
</evidence>
<organism evidence="3 4">
    <name type="scientific">Methanomicrobium antiquum</name>
    <dbReference type="NCBI Taxonomy" id="487686"/>
    <lineage>
        <taxon>Archaea</taxon>
        <taxon>Methanobacteriati</taxon>
        <taxon>Methanobacteriota</taxon>
        <taxon>Stenosarchaea group</taxon>
        <taxon>Methanomicrobia</taxon>
        <taxon>Methanomicrobiales</taxon>
        <taxon>Methanomicrobiaceae</taxon>
        <taxon>Methanomicrobium</taxon>
    </lineage>
</organism>
<name>A0AAF0FRT9_9EURY</name>
<dbReference type="EMBL" id="CP091092">
    <property type="protein sequence ID" value="WFN37334.1"/>
    <property type="molecule type" value="Genomic_DNA"/>
</dbReference>
<reference evidence="3" key="1">
    <citation type="submission" date="2022-01" db="EMBL/GenBank/DDBJ databases">
        <title>Complete genome of Methanomicrobium antiquum DSM 21220.</title>
        <authorList>
            <person name="Chen S.-C."/>
            <person name="You Y.-T."/>
            <person name="Zhou Y.-Z."/>
            <person name="Lai M.-C."/>
        </authorList>
    </citation>
    <scope>NUCLEOTIDE SEQUENCE</scope>
    <source>
        <strain evidence="3">DSM 21220</strain>
    </source>
</reference>
<protein>
    <submittedName>
        <fullName evidence="3">Type IV pilin N-terminal domain-containing protein</fullName>
    </submittedName>
</protein>
<sequence length="237" mass="25092">MKKERITQTEAVSPVVGVMLMLVVTIIIAAVVSGFAGGLVSGQEKAPVASFECNIVNDGTWGGSGFNLRVLSTEEGIPTKDIQLVTSWKASDGTSNSTIITGPMNNANVHYDCGTGIINSTYVAPLGFGQAIEGWKASGSYSVNQHYGNYTLMAGTTMHNSPYGWSASYGGYGVSSDTRYEYTDGTKFSIANGDQDSLMAILGIDWYHLQPGDVVSVKLVHVPTGSVIFDKNVVVEG</sequence>
<dbReference type="RefSeq" id="WP_278100173.1">
    <property type="nucleotide sequence ID" value="NZ_CP091092.1"/>
</dbReference>
<keyword evidence="1" id="KW-0472">Membrane</keyword>
<gene>
    <name evidence="3" type="ORF">L1994_02805</name>
</gene>
<feature type="transmembrane region" description="Helical" evidence="1">
    <location>
        <begin position="12"/>
        <end position="36"/>
    </location>
</feature>
<evidence type="ECO:0000313" key="3">
    <source>
        <dbReference type="EMBL" id="WFN37334.1"/>
    </source>
</evidence>
<feature type="domain" description="Archaeal Type IV pilin N-terminal" evidence="2">
    <location>
        <begin position="10"/>
        <end position="72"/>
    </location>
</feature>
<dbReference type="AlphaFoldDB" id="A0AAF0FRT9"/>
<accession>A0AAF0FRT9</accession>
<dbReference type="Pfam" id="PF07790">
    <property type="entry name" value="Pilin_N"/>
    <property type="match status" value="1"/>
</dbReference>
<dbReference type="Proteomes" id="UP001218895">
    <property type="component" value="Chromosome"/>
</dbReference>
<dbReference type="NCBIfam" id="TIGR02537">
    <property type="entry name" value="arch_flag_Nterm"/>
    <property type="match status" value="1"/>
</dbReference>
<dbReference type="GeneID" id="79949290"/>
<dbReference type="InterPro" id="IPR012859">
    <property type="entry name" value="Pilin_N_archaeal"/>
</dbReference>
<proteinExistence type="predicted"/>